<name>A0A0A3XN38_BRAJP</name>
<reference evidence="2 3" key="1">
    <citation type="submission" date="2014-09" db="EMBL/GenBank/DDBJ databases">
        <title>Draft genome of Bradyrhizobium japonicum Is-34.</title>
        <authorList>
            <person name="Tsurumaru H."/>
            <person name="Yamakawa T."/>
            <person name="Hashimoto S."/>
            <person name="Okizaki K."/>
            <person name="Kanesaki Y."/>
            <person name="Yoshikawa H."/>
            <person name="Yajima S."/>
        </authorList>
    </citation>
    <scope>NUCLEOTIDE SEQUENCE [LARGE SCALE GENOMIC DNA]</scope>
    <source>
        <strain evidence="2 3">Is-34</strain>
    </source>
</reference>
<evidence type="ECO:0008006" key="4">
    <source>
        <dbReference type="Google" id="ProtNLM"/>
    </source>
</evidence>
<protein>
    <recommendedName>
        <fullName evidence="4">Phage portal protein</fullName>
    </recommendedName>
</protein>
<dbReference type="RefSeq" id="WP_041958554.1">
    <property type="nucleotide sequence ID" value="NZ_JRPN01000024.1"/>
</dbReference>
<evidence type="ECO:0000313" key="2">
    <source>
        <dbReference type="EMBL" id="KGT75805.1"/>
    </source>
</evidence>
<dbReference type="InterPro" id="IPR006944">
    <property type="entry name" value="Phage/GTA_portal"/>
</dbReference>
<dbReference type="Pfam" id="PF04860">
    <property type="entry name" value="Phage_portal"/>
    <property type="match status" value="1"/>
</dbReference>
<organism evidence="2 3">
    <name type="scientific">Bradyrhizobium japonicum</name>
    <dbReference type="NCBI Taxonomy" id="375"/>
    <lineage>
        <taxon>Bacteria</taxon>
        <taxon>Pseudomonadati</taxon>
        <taxon>Pseudomonadota</taxon>
        <taxon>Alphaproteobacteria</taxon>
        <taxon>Hyphomicrobiales</taxon>
        <taxon>Nitrobacteraceae</taxon>
        <taxon>Bradyrhizobium</taxon>
    </lineage>
</organism>
<dbReference type="InterPro" id="IPR006427">
    <property type="entry name" value="Portal_HK97"/>
</dbReference>
<proteinExistence type="predicted"/>
<evidence type="ECO:0000256" key="1">
    <source>
        <dbReference type="SAM" id="MobiDB-lite"/>
    </source>
</evidence>
<dbReference type="Proteomes" id="UP000030377">
    <property type="component" value="Unassembled WGS sequence"/>
</dbReference>
<sequence length="423" mass="46850">MSLFGAIGRELKGTDGLTWGQINDLWSGLLGGGYQSKSGPAVGWKSALRATTFLACTRRIAEAVSTVPTKLYLKREGQTRQLAVNHPFYEILDSEPNEWQDPLQFKETLAVHCAVTNNAYAFKNVVRGKLVELIPIIPTHVQPKWTVDRTPYYVVTAPDGSQERFTTDEILHIRGLSWDGLNGMDAVALLQEPLGLALAAEQTHAMLHAHGARPSGIVSVTKNLDEKELIRLAAWVKKHYTGLDNVSRVMILDNDAKFTPFDMKGVDAQHIELRKFEIETICHGMGVLPIALGYPAEMAARAAAETLISMHLVHTIRPWHRRFEKAFDRQCLSRAERKEGYYTKFIDGEFLRATAKDRAEYNKVALGGAGNVGWARINDVRGWDDMDEIEGGDHTYAPINAGPIGPDGVPIAPQQKPPPDPKA</sequence>
<dbReference type="AlphaFoldDB" id="A0A0A3XN38"/>
<accession>A0A0A3XN38</accession>
<dbReference type="NCBIfam" id="TIGR01537">
    <property type="entry name" value="portal_HK97"/>
    <property type="match status" value="1"/>
</dbReference>
<feature type="region of interest" description="Disordered" evidence="1">
    <location>
        <begin position="395"/>
        <end position="423"/>
    </location>
</feature>
<dbReference type="EMBL" id="JRPN01000024">
    <property type="protein sequence ID" value="KGT75805.1"/>
    <property type="molecule type" value="Genomic_DNA"/>
</dbReference>
<comment type="caution">
    <text evidence="2">The sequence shown here is derived from an EMBL/GenBank/DDBJ whole genome shotgun (WGS) entry which is preliminary data.</text>
</comment>
<evidence type="ECO:0000313" key="3">
    <source>
        <dbReference type="Proteomes" id="UP000030377"/>
    </source>
</evidence>
<gene>
    <name evidence="2" type="ORF">MA20_31935</name>
</gene>